<dbReference type="RefSeq" id="WP_191739668.1">
    <property type="nucleotide sequence ID" value="NZ_JACSQB010000048.1"/>
</dbReference>
<protein>
    <submittedName>
        <fullName evidence="3">IS110 family transposase</fullName>
    </submittedName>
</protein>
<organism evidence="3 4">
    <name type="scientific">Clostridium faecium</name>
    <dbReference type="NCBI Taxonomy" id="2762223"/>
    <lineage>
        <taxon>Bacteria</taxon>
        <taxon>Bacillati</taxon>
        <taxon>Bacillota</taxon>
        <taxon>Clostridia</taxon>
        <taxon>Eubacteriales</taxon>
        <taxon>Clostridiaceae</taxon>
        <taxon>Clostridium</taxon>
    </lineage>
</organism>
<dbReference type="Pfam" id="PF01548">
    <property type="entry name" value="DEDD_Tnp_IS110"/>
    <property type="match status" value="1"/>
</dbReference>
<dbReference type="Proteomes" id="UP000627166">
    <property type="component" value="Unassembled WGS sequence"/>
</dbReference>
<dbReference type="Pfam" id="PF02371">
    <property type="entry name" value="Transposase_20"/>
    <property type="match status" value="1"/>
</dbReference>
<feature type="domain" description="Transposase IS110-like N-terminal" evidence="1">
    <location>
        <begin position="10"/>
        <end position="167"/>
    </location>
</feature>
<evidence type="ECO:0000259" key="2">
    <source>
        <dbReference type="Pfam" id="PF02371"/>
    </source>
</evidence>
<proteinExistence type="predicted"/>
<sequence>MHSKENYIYVGIDLHKETHTAVIIDCWNKKLGEITIENKPSEFIKLMKKVSKYCTNGIKPVFGLENAYGYGRSLAVWLLENGYMVKDVNPALSYAQRKSAPMSKKNDSYDAYCVAVILLNMLDELPDGKPEDSYWTLAQLVNRRENIVIEITRLKNQLHEQLVHSYPSYRKFFSIIDRPTALYFWKTYPSPIHLKGMTVDKLAEELRPISHNQCSTNRAKKILDAVDEDGDTLREHQEVRDFITINLAKDLEYKNKEIAELEIELEKMMKLFHCTLTTIQGVDTITAAKLLSEIGDINRFPNADKLARFAGIAPVKFSSAGKGKEEKSKQGNRTLHGIFYFMAVQMVQTSRGSNIPRNPVFHEYFQRKIGEGKTKPQALVCIMRRLVNIVYGMLKNKTEYRVPQLPTNVDNMV</sequence>
<gene>
    <name evidence="3" type="ORF">H9637_06485</name>
</gene>
<dbReference type="PANTHER" id="PTHR33055">
    <property type="entry name" value="TRANSPOSASE FOR INSERTION SEQUENCE ELEMENT IS1111A"/>
    <property type="match status" value="1"/>
</dbReference>
<dbReference type="InterPro" id="IPR003346">
    <property type="entry name" value="Transposase_20"/>
</dbReference>
<dbReference type="EMBL" id="JACSQB010000048">
    <property type="protein sequence ID" value="MBD8046693.1"/>
    <property type="molecule type" value="Genomic_DNA"/>
</dbReference>
<feature type="domain" description="Transposase IS116/IS110/IS902 C-terminal" evidence="2">
    <location>
        <begin position="276"/>
        <end position="349"/>
    </location>
</feature>
<reference evidence="3 4" key="1">
    <citation type="submission" date="2020-08" db="EMBL/GenBank/DDBJ databases">
        <title>A Genomic Blueprint of the Chicken Gut Microbiome.</title>
        <authorList>
            <person name="Gilroy R."/>
            <person name="Ravi A."/>
            <person name="Getino M."/>
            <person name="Pursley I."/>
            <person name="Horton D.L."/>
            <person name="Alikhan N.-F."/>
            <person name="Baker D."/>
            <person name="Gharbi K."/>
            <person name="Hall N."/>
            <person name="Watson M."/>
            <person name="Adriaenssens E.M."/>
            <person name="Foster-Nyarko E."/>
            <person name="Jarju S."/>
            <person name="Secka A."/>
            <person name="Antonio M."/>
            <person name="Oren A."/>
            <person name="Chaudhuri R."/>
            <person name="La Ragione R.M."/>
            <person name="Hildebrand F."/>
            <person name="Pallen M.J."/>
        </authorList>
    </citation>
    <scope>NUCLEOTIDE SEQUENCE [LARGE SCALE GENOMIC DNA]</scope>
    <source>
        <strain evidence="3 4">N37</strain>
    </source>
</reference>
<dbReference type="NCBIfam" id="NF033542">
    <property type="entry name" value="transpos_IS110"/>
    <property type="match status" value="1"/>
</dbReference>
<keyword evidence="4" id="KW-1185">Reference proteome</keyword>
<evidence type="ECO:0000313" key="3">
    <source>
        <dbReference type="EMBL" id="MBD8046693.1"/>
    </source>
</evidence>
<comment type="caution">
    <text evidence="3">The sequence shown here is derived from an EMBL/GenBank/DDBJ whole genome shotgun (WGS) entry which is preliminary data.</text>
</comment>
<name>A0ABR8YR09_9CLOT</name>
<dbReference type="InterPro" id="IPR002525">
    <property type="entry name" value="Transp_IS110-like_N"/>
</dbReference>
<dbReference type="PANTHER" id="PTHR33055:SF15">
    <property type="entry name" value="TRANSPOSASE-RELATED"/>
    <property type="match status" value="1"/>
</dbReference>
<accession>A0ABR8YR09</accession>
<evidence type="ECO:0000313" key="4">
    <source>
        <dbReference type="Proteomes" id="UP000627166"/>
    </source>
</evidence>
<evidence type="ECO:0000259" key="1">
    <source>
        <dbReference type="Pfam" id="PF01548"/>
    </source>
</evidence>
<dbReference type="InterPro" id="IPR047650">
    <property type="entry name" value="Transpos_IS110"/>
</dbReference>